<dbReference type="EMBL" id="CP117411">
    <property type="protein sequence ID" value="WCT75346.1"/>
    <property type="molecule type" value="Genomic_DNA"/>
</dbReference>
<dbReference type="Proteomes" id="UP001220395">
    <property type="component" value="Chromosome"/>
</dbReference>
<reference evidence="1 2" key="1">
    <citation type="submission" date="2023-02" db="EMBL/GenBank/DDBJ databases">
        <title>Genome sequence of Sphingomonas naphthae.</title>
        <authorList>
            <person name="Kim S."/>
            <person name="Heo J."/>
            <person name="Kwon S.-W."/>
        </authorList>
    </citation>
    <scope>NUCLEOTIDE SEQUENCE [LARGE SCALE GENOMIC DNA]</scope>
    <source>
        <strain evidence="1 2">KACC 18716</strain>
    </source>
</reference>
<keyword evidence="2" id="KW-1185">Reference proteome</keyword>
<evidence type="ECO:0000313" key="2">
    <source>
        <dbReference type="Proteomes" id="UP001220395"/>
    </source>
</evidence>
<protein>
    <recommendedName>
        <fullName evidence="3">MarR family transcriptional regulator</fullName>
    </recommendedName>
</protein>
<name>A0ABY7TQ35_9SPHN</name>
<organism evidence="1 2">
    <name type="scientific">Sphingomonas naphthae</name>
    <dbReference type="NCBI Taxonomy" id="1813468"/>
    <lineage>
        <taxon>Bacteria</taxon>
        <taxon>Pseudomonadati</taxon>
        <taxon>Pseudomonadota</taxon>
        <taxon>Alphaproteobacteria</taxon>
        <taxon>Sphingomonadales</taxon>
        <taxon>Sphingomonadaceae</taxon>
        <taxon>Sphingomonas</taxon>
    </lineage>
</organism>
<dbReference type="RefSeq" id="WP_273691143.1">
    <property type="nucleotide sequence ID" value="NZ_CP117411.1"/>
</dbReference>
<proteinExistence type="predicted"/>
<accession>A0ABY7TQ35</accession>
<evidence type="ECO:0000313" key="1">
    <source>
        <dbReference type="EMBL" id="WCT75346.1"/>
    </source>
</evidence>
<sequence length="119" mass="13081">MADRGADRAIDLARRIQGLPRRRSRVFGVGALNDVQWDMLVHLFVAENDGEHTPLASLSIGSGAAVEDARRWVNDLVERRMIVVLSEDGYDMELAGLTALARSRVIRSLVGEPSQDDPA</sequence>
<gene>
    <name evidence="1" type="ORF">PQ455_09055</name>
</gene>
<evidence type="ECO:0008006" key="3">
    <source>
        <dbReference type="Google" id="ProtNLM"/>
    </source>
</evidence>